<evidence type="ECO:0000313" key="1">
    <source>
        <dbReference type="EMBL" id="CAG8626186.1"/>
    </source>
</evidence>
<dbReference type="Proteomes" id="UP000789366">
    <property type="component" value="Unassembled WGS sequence"/>
</dbReference>
<comment type="caution">
    <text evidence="1">The sequence shown here is derived from an EMBL/GenBank/DDBJ whole genome shotgun (WGS) entry which is preliminary data.</text>
</comment>
<protein>
    <submittedName>
        <fullName evidence="1">12675_t:CDS:1</fullName>
    </submittedName>
</protein>
<feature type="non-terminal residue" evidence="1">
    <location>
        <position position="104"/>
    </location>
</feature>
<dbReference type="EMBL" id="CAJVPW010011480">
    <property type="protein sequence ID" value="CAG8626186.1"/>
    <property type="molecule type" value="Genomic_DNA"/>
</dbReference>
<accession>A0ACA9N3Y5</accession>
<reference evidence="1" key="1">
    <citation type="submission" date="2021-06" db="EMBL/GenBank/DDBJ databases">
        <authorList>
            <person name="Kallberg Y."/>
            <person name="Tangrot J."/>
            <person name="Rosling A."/>
        </authorList>
    </citation>
    <scope>NUCLEOTIDE SEQUENCE</scope>
    <source>
        <strain evidence="1">28 12/20/2015</strain>
    </source>
</reference>
<organism evidence="1 2">
    <name type="scientific">Cetraspora pellucida</name>
    <dbReference type="NCBI Taxonomy" id="1433469"/>
    <lineage>
        <taxon>Eukaryota</taxon>
        <taxon>Fungi</taxon>
        <taxon>Fungi incertae sedis</taxon>
        <taxon>Mucoromycota</taxon>
        <taxon>Glomeromycotina</taxon>
        <taxon>Glomeromycetes</taxon>
        <taxon>Diversisporales</taxon>
        <taxon>Gigasporaceae</taxon>
        <taxon>Cetraspora</taxon>
    </lineage>
</organism>
<evidence type="ECO:0000313" key="2">
    <source>
        <dbReference type="Proteomes" id="UP000789366"/>
    </source>
</evidence>
<proteinExistence type="predicted"/>
<sequence length="104" mass="12138">MEEQIKEEEIVEDLVKEVSDEIEKESDKVEKDDEKFEVEEEINKKRKSKESQNHKKPSKMFNISSNSNSNTKQFDPSLINEVLSMNLYQEKQEPAALILSGFDD</sequence>
<gene>
    <name evidence="1" type="ORF">SPELUC_LOCUS8058</name>
</gene>
<name>A0ACA9N3Y5_9GLOM</name>
<keyword evidence="2" id="KW-1185">Reference proteome</keyword>